<comment type="similarity">
    <text evidence="2">Belongs to the outer membrane factor (OMF) (TC 1.B.17) family.</text>
</comment>
<comment type="caution">
    <text evidence="9">The sequence shown here is derived from an EMBL/GenBank/DDBJ whole genome shotgun (WGS) entry which is preliminary data.</text>
</comment>
<keyword evidence="4" id="KW-1134">Transmembrane beta strand</keyword>
<feature type="signal peptide" evidence="8">
    <location>
        <begin position="1"/>
        <end position="24"/>
    </location>
</feature>
<dbReference type="EMBL" id="JADILZ010000040">
    <property type="protein sequence ID" value="MBO8478123.1"/>
    <property type="molecule type" value="Genomic_DNA"/>
</dbReference>
<accession>A0A9D9IVB9</accession>
<evidence type="ECO:0000256" key="3">
    <source>
        <dbReference type="ARBA" id="ARBA00022448"/>
    </source>
</evidence>
<evidence type="ECO:0000256" key="4">
    <source>
        <dbReference type="ARBA" id="ARBA00022452"/>
    </source>
</evidence>
<gene>
    <name evidence="9" type="ORF">IAB80_04480</name>
</gene>
<dbReference type="GO" id="GO:0015562">
    <property type="term" value="F:efflux transmembrane transporter activity"/>
    <property type="evidence" value="ECO:0007669"/>
    <property type="project" value="InterPro"/>
</dbReference>
<dbReference type="InterPro" id="IPR003423">
    <property type="entry name" value="OMP_efflux"/>
</dbReference>
<sequence length="432" mass="48747">MMEKIVHAGAVLFLSLFPASLVSARCIDGADTSAVEVTLEECLDMARDNYPQIRQLGLIDATEKYDLAIASSSWIPQFSVSGKATWQSDVVEMPFEIPGFELDMPHDQYSVNANVTQHLWDGGASSSQKEAVRAGAEVQRKQTEVTLYSVKARVQNVYLGILLLDEQIRQNNLLMESLERNADEVMAMIDNGMAYRSDLDMVNVNILDCSQQTDALRADRKAYVKMLGLLTGRDMEGVALAVPSDAGLVDTRSVLRPELELYAARLRQNEAQMKQLNARISPQFDLTLQGGFGRPGLNMLENEFAPMFIAGIKMQWNIASLYTRKNDKRKIESQKHDIEVEKETFLFNTELDATQQQTEVDKARMMLEKDDEIIRLRSSIRLAGEEQYRNGTIKMTDLMDMIDDEHNARLARSVHHIQLLMAIYDLKNTVGQ</sequence>
<evidence type="ECO:0000313" key="10">
    <source>
        <dbReference type="Proteomes" id="UP000823771"/>
    </source>
</evidence>
<dbReference type="InterPro" id="IPR051906">
    <property type="entry name" value="TolC-like"/>
</dbReference>
<dbReference type="Proteomes" id="UP000823771">
    <property type="component" value="Unassembled WGS sequence"/>
</dbReference>
<evidence type="ECO:0000256" key="6">
    <source>
        <dbReference type="ARBA" id="ARBA00023136"/>
    </source>
</evidence>
<proteinExistence type="inferred from homology"/>
<dbReference type="AlphaFoldDB" id="A0A9D9IVB9"/>
<dbReference type="GO" id="GO:1990281">
    <property type="term" value="C:efflux pump complex"/>
    <property type="evidence" value="ECO:0007669"/>
    <property type="project" value="TreeGrafter"/>
</dbReference>
<keyword evidence="6" id="KW-0472">Membrane</keyword>
<reference evidence="9" key="2">
    <citation type="journal article" date="2021" name="PeerJ">
        <title>Extensive microbial diversity within the chicken gut microbiome revealed by metagenomics and culture.</title>
        <authorList>
            <person name="Gilroy R."/>
            <person name="Ravi A."/>
            <person name="Getino M."/>
            <person name="Pursley I."/>
            <person name="Horton D.L."/>
            <person name="Alikhan N.F."/>
            <person name="Baker D."/>
            <person name="Gharbi K."/>
            <person name="Hall N."/>
            <person name="Watson M."/>
            <person name="Adriaenssens E.M."/>
            <person name="Foster-Nyarko E."/>
            <person name="Jarju S."/>
            <person name="Secka A."/>
            <person name="Antonio M."/>
            <person name="Oren A."/>
            <person name="Chaudhuri R.R."/>
            <person name="La Ragione R."/>
            <person name="Hildebrand F."/>
            <person name="Pallen M.J."/>
        </authorList>
    </citation>
    <scope>NUCLEOTIDE SEQUENCE</scope>
    <source>
        <strain evidence="9">2478</strain>
    </source>
</reference>
<keyword evidence="8" id="KW-0732">Signal</keyword>
<keyword evidence="3" id="KW-0813">Transport</keyword>
<dbReference type="GO" id="GO:0009279">
    <property type="term" value="C:cell outer membrane"/>
    <property type="evidence" value="ECO:0007669"/>
    <property type="project" value="UniProtKB-SubCell"/>
</dbReference>
<name>A0A9D9IVB9_9BACT</name>
<feature type="chain" id="PRO_5039263321" evidence="8">
    <location>
        <begin position="25"/>
        <end position="432"/>
    </location>
</feature>
<dbReference type="GO" id="GO:0015288">
    <property type="term" value="F:porin activity"/>
    <property type="evidence" value="ECO:0007669"/>
    <property type="project" value="TreeGrafter"/>
</dbReference>
<evidence type="ECO:0000313" key="9">
    <source>
        <dbReference type="EMBL" id="MBO8478123.1"/>
    </source>
</evidence>
<evidence type="ECO:0000256" key="7">
    <source>
        <dbReference type="ARBA" id="ARBA00023237"/>
    </source>
</evidence>
<reference evidence="9" key="1">
    <citation type="submission" date="2020-10" db="EMBL/GenBank/DDBJ databases">
        <authorList>
            <person name="Gilroy R."/>
        </authorList>
    </citation>
    <scope>NUCLEOTIDE SEQUENCE</scope>
    <source>
        <strain evidence="9">2478</strain>
    </source>
</reference>
<dbReference type="PANTHER" id="PTHR30026:SF20">
    <property type="entry name" value="OUTER MEMBRANE PROTEIN TOLC"/>
    <property type="match status" value="1"/>
</dbReference>
<evidence type="ECO:0000256" key="2">
    <source>
        <dbReference type="ARBA" id="ARBA00007613"/>
    </source>
</evidence>
<keyword evidence="5" id="KW-0812">Transmembrane</keyword>
<evidence type="ECO:0000256" key="1">
    <source>
        <dbReference type="ARBA" id="ARBA00004442"/>
    </source>
</evidence>
<evidence type="ECO:0000256" key="5">
    <source>
        <dbReference type="ARBA" id="ARBA00022692"/>
    </source>
</evidence>
<dbReference type="PANTHER" id="PTHR30026">
    <property type="entry name" value="OUTER MEMBRANE PROTEIN TOLC"/>
    <property type="match status" value="1"/>
</dbReference>
<keyword evidence="7" id="KW-0998">Cell outer membrane</keyword>
<dbReference type="Pfam" id="PF02321">
    <property type="entry name" value="OEP"/>
    <property type="match status" value="1"/>
</dbReference>
<dbReference type="SUPFAM" id="SSF56954">
    <property type="entry name" value="Outer membrane efflux proteins (OEP)"/>
    <property type="match status" value="1"/>
</dbReference>
<comment type="subcellular location">
    <subcellularLocation>
        <location evidence="1">Cell outer membrane</location>
    </subcellularLocation>
</comment>
<dbReference type="Gene3D" id="1.20.1600.10">
    <property type="entry name" value="Outer membrane efflux proteins (OEP)"/>
    <property type="match status" value="1"/>
</dbReference>
<evidence type="ECO:0000256" key="8">
    <source>
        <dbReference type="SAM" id="SignalP"/>
    </source>
</evidence>
<protein>
    <submittedName>
        <fullName evidence="9">TolC family protein</fullName>
    </submittedName>
</protein>
<organism evidence="9 10">
    <name type="scientific">Candidatus Cryptobacteroides excrementipullorum</name>
    <dbReference type="NCBI Taxonomy" id="2840761"/>
    <lineage>
        <taxon>Bacteria</taxon>
        <taxon>Pseudomonadati</taxon>
        <taxon>Bacteroidota</taxon>
        <taxon>Bacteroidia</taxon>
        <taxon>Bacteroidales</taxon>
        <taxon>Candidatus Cryptobacteroides</taxon>
    </lineage>
</organism>